<reference evidence="3" key="1">
    <citation type="submission" date="2011-03" db="EMBL/GenBank/DDBJ databases">
        <authorList>
            <person name="Voget S."/>
            <person name="Streit W.R."/>
            <person name="Jaeger K.E."/>
            <person name="Daniel R."/>
        </authorList>
    </citation>
    <scope>NUCLEOTIDE SEQUENCE [LARGE SCALE GENOMIC DNA]</scope>
    <source>
        <strain evidence="3">PG1</strain>
    </source>
</reference>
<reference evidence="2 3" key="2">
    <citation type="journal article" date="2016" name="Appl. Microbiol. Biotechnol.">
        <title>Mutations improving production and secretion of extracellular lipase by Burkholderia glumae PG1.</title>
        <authorList>
            <person name="Knapp A."/>
            <person name="Voget S."/>
            <person name="Gao R."/>
            <person name="Zaburannyi N."/>
            <person name="Krysciak D."/>
            <person name="Breuer M."/>
            <person name="Hauer B."/>
            <person name="Streit W.R."/>
            <person name="Muller R."/>
            <person name="Daniel R."/>
            <person name="Jaeger K.E."/>
        </authorList>
    </citation>
    <scope>NUCLEOTIDE SEQUENCE [LARGE SCALE GENOMIC DNA]</scope>
    <source>
        <strain evidence="2 3">PG1</strain>
    </source>
</reference>
<dbReference type="Pfam" id="PF05721">
    <property type="entry name" value="PhyH"/>
    <property type="match status" value="1"/>
</dbReference>
<dbReference type="Proteomes" id="UP000031838">
    <property type="component" value="Chromosome 2"/>
</dbReference>
<evidence type="ECO:0000313" key="3">
    <source>
        <dbReference type="Proteomes" id="UP000031838"/>
    </source>
</evidence>
<dbReference type="KEGG" id="bgp:BGL_2c03910"/>
<dbReference type="Gene3D" id="2.60.120.620">
    <property type="entry name" value="q2cbj1_9rhob like domain"/>
    <property type="match status" value="1"/>
</dbReference>
<dbReference type="EMBL" id="CP002581">
    <property type="protein sequence ID" value="AJK48482.1"/>
    <property type="molecule type" value="Genomic_DNA"/>
</dbReference>
<dbReference type="PANTHER" id="PTHR37563:SF2">
    <property type="entry name" value="PHYTANOYL-COA DIOXYGENASE FAMILY PROTEIN (AFU_ORTHOLOGUE AFUA_2G03330)"/>
    <property type="match status" value="1"/>
</dbReference>
<feature type="region of interest" description="Disordered" evidence="1">
    <location>
        <begin position="1"/>
        <end position="30"/>
    </location>
</feature>
<dbReference type="InterPro" id="IPR051961">
    <property type="entry name" value="Fungal_Metabolite_Diox"/>
</dbReference>
<dbReference type="AlphaFoldDB" id="A0A0B6RT26"/>
<protein>
    <submittedName>
        <fullName evidence="2">Putative phytanoyl-CoA dioxygenase family protein</fullName>
    </submittedName>
</protein>
<dbReference type="HOGENOM" id="CLU_722947_0_0_4"/>
<name>A0A0B6RT26_BURPL</name>
<keyword evidence="2" id="KW-0560">Oxidoreductase</keyword>
<dbReference type="InterPro" id="IPR008775">
    <property type="entry name" value="Phytyl_CoA_dOase-like"/>
</dbReference>
<proteinExistence type="predicted"/>
<gene>
    <name evidence="2" type="ORF">BGL_2c03910</name>
</gene>
<dbReference type="SUPFAM" id="SSF51197">
    <property type="entry name" value="Clavaminate synthase-like"/>
    <property type="match status" value="1"/>
</dbReference>
<feature type="compositionally biased region" description="Low complexity" evidence="1">
    <location>
        <begin position="15"/>
        <end position="30"/>
    </location>
</feature>
<accession>A0A0B6RT26</accession>
<organism evidence="2 3">
    <name type="scientific">Burkholderia plantarii</name>
    <dbReference type="NCBI Taxonomy" id="41899"/>
    <lineage>
        <taxon>Bacteria</taxon>
        <taxon>Pseudomonadati</taxon>
        <taxon>Pseudomonadota</taxon>
        <taxon>Betaproteobacteria</taxon>
        <taxon>Burkholderiales</taxon>
        <taxon>Burkholderiaceae</taxon>
        <taxon>Burkholderia</taxon>
    </lineage>
</organism>
<sequence length="382" mass="42620">MEMHARWADAASNPTSADTNHTDNNTDSDSSALDRFIADGHCTFGSPFSPGELDTLREHYLALLDAKMRRFGLHGVAADQALLDRNDAVLNDFKPKGGNHDLNRWNMHLPSHGPLFDERLFNDPRVMAIVDRLIGPDAVCYLIASDTPLPGAGFQGAHQDFTRFSIALNIPLVDVTEHNGPTEIWPGTHCGGRFDTQPYFIAADEARQISATRRPRRLTNRAGSFVLRDHRLLHRGTANRSDASRPMLSLYYVQPGPVPYAWLARAGVWLAERVRKAGRGASGGGTIANQRLLNLGNLLGRIVEESVQSDRDYRRPIEQHRFDALSPRARHLLRYARVAGSHGSRALARGSWAGSRRFVRRWFGACASFIGHELRRTPRQPD</sequence>
<dbReference type="RefSeq" id="WP_052498393.1">
    <property type="nucleotide sequence ID" value="NZ_CP002581.1"/>
</dbReference>
<evidence type="ECO:0000313" key="2">
    <source>
        <dbReference type="EMBL" id="AJK48482.1"/>
    </source>
</evidence>
<dbReference type="PANTHER" id="PTHR37563">
    <property type="entry name" value="PHYTANOYL-COA DIOXYGENASE FAMILY PROTEIN (AFU_ORTHOLOGUE AFUA_2G03330)"/>
    <property type="match status" value="1"/>
</dbReference>
<evidence type="ECO:0000256" key="1">
    <source>
        <dbReference type="SAM" id="MobiDB-lite"/>
    </source>
</evidence>
<keyword evidence="3" id="KW-1185">Reference proteome</keyword>
<keyword evidence="2" id="KW-0223">Dioxygenase</keyword>
<dbReference type="GO" id="GO:0016706">
    <property type="term" value="F:2-oxoglutarate-dependent dioxygenase activity"/>
    <property type="evidence" value="ECO:0007669"/>
    <property type="project" value="UniProtKB-ARBA"/>
</dbReference>